<dbReference type="Proteomes" id="UP001057481">
    <property type="component" value="Unassembled WGS sequence"/>
</dbReference>
<dbReference type="RefSeq" id="WP_205143523.1">
    <property type="nucleotide sequence ID" value="NZ_JAFBDN010000007.1"/>
</dbReference>
<dbReference type="InterPro" id="IPR036554">
    <property type="entry name" value="GHMP_kinase_C_sf"/>
</dbReference>
<evidence type="ECO:0000256" key="1">
    <source>
        <dbReference type="ARBA" id="ARBA00022490"/>
    </source>
</evidence>
<dbReference type="Gene3D" id="3.30.70.890">
    <property type="entry name" value="GHMP kinase, C-terminal domain"/>
    <property type="match status" value="1"/>
</dbReference>
<dbReference type="SUPFAM" id="SSF54211">
    <property type="entry name" value="Ribosomal protein S5 domain 2-like"/>
    <property type="match status" value="1"/>
</dbReference>
<evidence type="ECO:0000256" key="7">
    <source>
        <dbReference type="ARBA" id="ARBA00022842"/>
    </source>
</evidence>
<dbReference type="PRINTS" id="PR00959">
    <property type="entry name" value="MEVGALKINASE"/>
</dbReference>
<evidence type="ECO:0000256" key="2">
    <source>
        <dbReference type="ARBA" id="ARBA00022516"/>
    </source>
</evidence>
<accession>A0ABT0VI62</accession>
<dbReference type="InterPro" id="IPR006204">
    <property type="entry name" value="GHMP_kinase_N_dom"/>
</dbReference>
<keyword evidence="2" id="KW-0444">Lipid biosynthesis</keyword>
<evidence type="ECO:0000256" key="4">
    <source>
        <dbReference type="ARBA" id="ARBA00022741"/>
    </source>
</evidence>
<feature type="domain" description="GHMP kinase N-terminal" evidence="10">
    <location>
        <begin position="79"/>
        <end position="152"/>
    </location>
</feature>
<feature type="domain" description="GHMP kinase C-terminal" evidence="11">
    <location>
        <begin position="221"/>
        <end position="300"/>
    </location>
</feature>
<dbReference type="Pfam" id="PF00288">
    <property type="entry name" value="GHMP_kinases_N"/>
    <property type="match status" value="1"/>
</dbReference>
<dbReference type="GO" id="GO:0004496">
    <property type="term" value="F:mevalonate kinase activity"/>
    <property type="evidence" value="ECO:0007669"/>
    <property type="project" value="UniProtKB-EC"/>
</dbReference>
<gene>
    <name evidence="12" type="primary">mvk</name>
    <name evidence="12" type="ORF">KAK10_06325</name>
</gene>
<keyword evidence="1" id="KW-0963">Cytoplasm</keyword>
<dbReference type="PANTHER" id="PTHR43290:SF2">
    <property type="entry name" value="MEVALONATE KINASE"/>
    <property type="match status" value="1"/>
</dbReference>
<dbReference type="Pfam" id="PF08544">
    <property type="entry name" value="GHMP_kinases_C"/>
    <property type="match status" value="1"/>
</dbReference>
<dbReference type="SUPFAM" id="SSF55060">
    <property type="entry name" value="GHMP Kinase, C-terminal domain"/>
    <property type="match status" value="1"/>
</dbReference>
<dbReference type="InterPro" id="IPR013750">
    <property type="entry name" value="GHMP_kinase_C_dom"/>
</dbReference>
<dbReference type="InterPro" id="IPR020568">
    <property type="entry name" value="Ribosomal_Su5_D2-typ_SF"/>
</dbReference>
<dbReference type="NCBIfam" id="TIGR00549">
    <property type="entry name" value="mevalon_kin"/>
    <property type="match status" value="1"/>
</dbReference>
<reference evidence="12" key="1">
    <citation type="submission" date="2021-04" db="EMBL/GenBank/DDBJ databases">
        <title>Taxonomic assessment of Weissella genus.</title>
        <authorList>
            <person name="Fanelli F."/>
            <person name="Chieffi D."/>
            <person name="Dell'Aquila A."/>
            <person name="Gyu-Sung C."/>
            <person name="Franz C.M.A.P."/>
            <person name="Fusco V."/>
        </authorList>
    </citation>
    <scope>NUCLEOTIDE SEQUENCE</scope>
    <source>
        <strain evidence="12">LMG 25373</strain>
    </source>
</reference>
<keyword evidence="6" id="KW-0067">ATP-binding</keyword>
<evidence type="ECO:0000313" key="13">
    <source>
        <dbReference type="Proteomes" id="UP001057481"/>
    </source>
</evidence>
<evidence type="ECO:0000256" key="3">
    <source>
        <dbReference type="ARBA" id="ARBA00022679"/>
    </source>
</evidence>
<dbReference type="Gene3D" id="3.30.230.10">
    <property type="match status" value="1"/>
</dbReference>
<keyword evidence="7" id="KW-0460">Magnesium</keyword>
<keyword evidence="5 12" id="KW-0418">Kinase</keyword>
<evidence type="ECO:0000256" key="6">
    <source>
        <dbReference type="ARBA" id="ARBA00022840"/>
    </source>
</evidence>
<comment type="pathway">
    <text evidence="9">Isoprenoid biosynthesis; isopentenyl diphosphate biosynthesis via mevalonate pathway; isopentenyl diphosphate from (R)-mevalonate: step 1/3.</text>
</comment>
<evidence type="ECO:0000259" key="10">
    <source>
        <dbReference type="Pfam" id="PF00288"/>
    </source>
</evidence>
<dbReference type="InterPro" id="IPR006205">
    <property type="entry name" value="Mev_gal_kin"/>
</dbReference>
<dbReference type="PANTHER" id="PTHR43290">
    <property type="entry name" value="MEVALONATE KINASE"/>
    <property type="match status" value="1"/>
</dbReference>
<evidence type="ECO:0000256" key="9">
    <source>
        <dbReference type="ARBA" id="ARBA00029438"/>
    </source>
</evidence>
<sequence length="312" mass="33540">MLTQGIGHSHAKAILMGEHSVVYGEPAIAIPLTNIDMQVTIETRNDHQQIINSRYYHGAMNDLAGNYEGIRQLIISLLAKFATPNLGFTLTFNSKIPQERGMGSSAATSIAIIRAFYNLFEKSLTSNNLQRLAAIEESITHGSPSGIDTATASSKDPIFFIKNKEITPFKIHMPGFLVISDTGIMGQTGLAVSAVKRLFAEEPSRTRRHISDLGQAAIEAKQALEHGDLNMLGHLMNTAHDHLRSLGVSHPHLEKLVKTALLNHALGAKLTGSGIGGSIIALAGNLHDANTIAQALSKAGATEYWISPLEAN</sequence>
<name>A0ABT0VI62_9LACO</name>
<keyword evidence="4" id="KW-0547">Nucleotide-binding</keyword>
<keyword evidence="8" id="KW-0443">Lipid metabolism</keyword>
<dbReference type="EMBL" id="JAGMVS010000064">
    <property type="protein sequence ID" value="MCM2437522.1"/>
    <property type="molecule type" value="Genomic_DNA"/>
</dbReference>
<protein>
    <submittedName>
        <fullName evidence="12">Mevalonate kinase</fullName>
        <ecNumber evidence="12">2.7.1.36</ecNumber>
    </submittedName>
</protein>
<comment type="caution">
    <text evidence="12">The sequence shown here is derived from an EMBL/GenBank/DDBJ whole genome shotgun (WGS) entry which is preliminary data.</text>
</comment>
<keyword evidence="13" id="KW-1185">Reference proteome</keyword>
<proteinExistence type="predicted"/>
<evidence type="ECO:0000313" key="12">
    <source>
        <dbReference type="EMBL" id="MCM2437522.1"/>
    </source>
</evidence>
<evidence type="ECO:0000259" key="11">
    <source>
        <dbReference type="Pfam" id="PF08544"/>
    </source>
</evidence>
<evidence type="ECO:0000256" key="5">
    <source>
        <dbReference type="ARBA" id="ARBA00022777"/>
    </source>
</evidence>
<dbReference type="InterPro" id="IPR014721">
    <property type="entry name" value="Ribsml_uS5_D2-typ_fold_subgr"/>
</dbReference>
<evidence type="ECO:0000256" key="8">
    <source>
        <dbReference type="ARBA" id="ARBA00023098"/>
    </source>
</evidence>
<dbReference type="EC" id="2.7.1.36" evidence="12"/>
<keyword evidence="3 12" id="KW-0808">Transferase</keyword>
<organism evidence="12 13">
    <name type="scientific">Periweissella beninensis</name>
    <dbReference type="NCBI Taxonomy" id="504936"/>
    <lineage>
        <taxon>Bacteria</taxon>
        <taxon>Bacillati</taxon>
        <taxon>Bacillota</taxon>
        <taxon>Bacilli</taxon>
        <taxon>Lactobacillales</taxon>
        <taxon>Lactobacillaceae</taxon>
        <taxon>Periweissella</taxon>
    </lineage>
</organism>